<evidence type="ECO:0000313" key="3">
    <source>
        <dbReference type="Proteomes" id="UP000607796"/>
    </source>
</evidence>
<proteinExistence type="predicted"/>
<reference evidence="2 3" key="1">
    <citation type="journal article" date="2021" name="Int. J. Syst. Evol. Microbiol.">
        <title>Salipiger mangrovisoli sp. nov., isolated from mangrove soil and the proposal for the reclassification of Paraphaeobacter pallidus as Salipiger pallidus comb. nov.</title>
        <authorList>
            <person name="Du J."/>
            <person name="Liu Y."/>
            <person name="Pei T."/>
            <person name="Deng M.R."/>
            <person name="Zhu H."/>
        </authorList>
    </citation>
    <scope>NUCLEOTIDE SEQUENCE [LARGE SCALE GENOMIC DNA]</scope>
    <source>
        <strain evidence="2 3">6D45A</strain>
    </source>
</reference>
<dbReference type="InterPro" id="IPR011050">
    <property type="entry name" value="Pectin_lyase_fold/virulence"/>
</dbReference>
<dbReference type="InterPro" id="IPR006626">
    <property type="entry name" value="PbH1"/>
</dbReference>
<evidence type="ECO:0000313" key="2">
    <source>
        <dbReference type="EMBL" id="MBE9640457.1"/>
    </source>
</evidence>
<dbReference type="SMART" id="SM00710">
    <property type="entry name" value="PbH1"/>
    <property type="match status" value="6"/>
</dbReference>
<name>A0ABR9XAJ3_9RHOB</name>
<keyword evidence="3" id="KW-1185">Reference proteome</keyword>
<dbReference type="Gene3D" id="2.160.20.10">
    <property type="entry name" value="Single-stranded right-handed beta-helix, Pectin lyase-like"/>
    <property type="match status" value="1"/>
</dbReference>
<accession>A0ABR9XAJ3</accession>
<protein>
    <submittedName>
        <fullName evidence="2">Right-handed parallel beta-helix repeat-containing protein</fullName>
    </submittedName>
</protein>
<dbReference type="InterPro" id="IPR012334">
    <property type="entry name" value="Pectin_lyas_fold"/>
</dbReference>
<dbReference type="SUPFAM" id="SSF51126">
    <property type="entry name" value="Pectin lyase-like"/>
    <property type="match status" value="1"/>
</dbReference>
<dbReference type="Pfam" id="PF13229">
    <property type="entry name" value="Beta_helix"/>
    <property type="match status" value="1"/>
</dbReference>
<comment type="caution">
    <text evidence="2">The sequence shown here is derived from an EMBL/GenBank/DDBJ whole genome shotgun (WGS) entry which is preliminary data.</text>
</comment>
<dbReference type="Proteomes" id="UP000607796">
    <property type="component" value="Unassembled WGS sequence"/>
</dbReference>
<gene>
    <name evidence="2" type="ORF">IQ782_26740</name>
</gene>
<dbReference type="InterPro" id="IPR039448">
    <property type="entry name" value="Beta_helix"/>
</dbReference>
<sequence length="383" mass="42137">MSTTSAGDTPQEQVLRLAPGRYAPLMLRGITGPLRLVAADPANPPELSGLSLRDSTDIRFENLVFRYRPQAEGEPVWTAVAQIVGSRDIVFERVLFEGAPARGLGPAQDGFPAGVGLRATGVDGLSIQASELRGFYIGAQVTKSRRYVLSGTELHGMRKDGINLAQVEDVLIERNHFHDFFRSLATGDHADMIQMWTTRTDRPSVNIVIRDNILNSGHGSWTQSIFIRNELVDQGRAGPEMLYRNIRIERNVIVNAHLHGIAVGESDGVIIRNNTLVRNRLSEGDLGSDEGLASPRIRVAPQSRNVSVERNVAFAFPEPAGPGWTVRDNFLVQAESRLKPGFYDKVFVDALRGDPRNLRNFRYRQDSPLAGRGIGAPLLSVGE</sequence>
<feature type="domain" description="Right handed beta helix" evidence="1">
    <location>
        <begin position="117"/>
        <end position="279"/>
    </location>
</feature>
<organism evidence="2 3">
    <name type="scientific">Salipiger mangrovisoli</name>
    <dbReference type="NCBI Taxonomy" id="2865933"/>
    <lineage>
        <taxon>Bacteria</taxon>
        <taxon>Pseudomonadati</taxon>
        <taxon>Pseudomonadota</taxon>
        <taxon>Alphaproteobacteria</taxon>
        <taxon>Rhodobacterales</taxon>
        <taxon>Roseobacteraceae</taxon>
        <taxon>Salipiger</taxon>
    </lineage>
</organism>
<dbReference type="EMBL" id="JADFFK010000033">
    <property type="protein sequence ID" value="MBE9640457.1"/>
    <property type="molecule type" value="Genomic_DNA"/>
</dbReference>
<evidence type="ECO:0000259" key="1">
    <source>
        <dbReference type="Pfam" id="PF13229"/>
    </source>
</evidence>
<dbReference type="RefSeq" id="WP_194137727.1">
    <property type="nucleotide sequence ID" value="NZ_JADFFK010000033.1"/>
</dbReference>